<organism evidence="3 4">
    <name type="scientific">Pontibacter locisalis</name>
    <dbReference type="NCBI Taxonomy" id="1719035"/>
    <lineage>
        <taxon>Bacteria</taxon>
        <taxon>Pseudomonadati</taxon>
        <taxon>Bacteroidota</taxon>
        <taxon>Cytophagia</taxon>
        <taxon>Cytophagales</taxon>
        <taxon>Hymenobacteraceae</taxon>
        <taxon>Pontibacter</taxon>
    </lineage>
</organism>
<dbReference type="Proteomes" id="UP001597544">
    <property type="component" value="Unassembled WGS sequence"/>
</dbReference>
<dbReference type="RefSeq" id="WP_377510707.1">
    <property type="nucleotide sequence ID" value="NZ_JBHULU010000021.1"/>
</dbReference>
<feature type="transmembrane region" description="Helical" evidence="1">
    <location>
        <begin position="67"/>
        <end position="88"/>
    </location>
</feature>
<feature type="transmembrane region" description="Helical" evidence="1">
    <location>
        <begin position="28"/>
        <end position="47"/>
    </location>
</feature>
<feature type="domain" description="DUF1206" evidence="2">
    <location>
        <begin position="204"/>
        <end position="272"/>
    </location>
</feature>
<feature type="transmembrane region" description="Helical" evidence="1">
    <location>
        <begin position="206"/>
        <end position="227"/>
    </location>
</feature>
<comment type="caution">
    <text evidence="3">The sequence shown here is derived from an EMBL/GenBank/DDBJ whole genome shotgun (WGS) entry which is preliminary data.</text>
</comment>
<dbReference type="EMBL" id="JBHULU010000021">
    <property type="protein sequence ID" value="MFD2515618.1"/>
    <property type="molecule type" value="Genomic_DNA"/>
</dbReference>
<evidence type="ECO:0000313" key="3">
    <source>
        <dbReference type="EMBL" id="MFD2515618.1"/>
    </source>
</evidence>
<protein>
    <submittedName>
        <fullName evidence="3">DUF1206 domain-containing protein</fullName>
    </submittedName>
</protein>
<feature type="transmembrane region" description="Helical" evidence="1">
    <location>
        <begin position="108"/>
        <end position="125"/>
    </location>
</feature>
<keyword evidence="1" id="KW-0472">Membrane</keyword>
<name>A0ABW5IQM9_9BACT</name>
<keyword evidence="1" id="KW-0812">Transmembrane</keyword>
<feature type="domain" description="DUF1206" evidence="2">
    <location>
        <begin position="110"/>
        <end position="177"/>
    </location>
</feature>
<evidence type="ECO:0000259" key="2">
    <source>
        <dbReference type="Pfam" id="PF06724"/>
    </source>
</evidence>
<evidence type="ECO:0000256" key="1">
    <source>
        <dbReference type="SAM" id="Phobius"/>
    </source>
</evidence>
<feature type="transmembrane region" description="Helical" evidence="1">
    <location>
        <begin position="247"/>
        <end position="268"/>
    </location>
</feature>
<feature type="transmembrane region" description="Helical" evidence="1">
    <location>
        <begin position="156"/>
        <end position="177"/>
    </location>
</feature>
<gene>
    <name evidence="3" type="ORF">ACFSRY_17220</name>
</gene>
<dbReference type="InterPro" id="IPR009597">
    <property type="entry name" value="DUF1206"/>
</dbReference>
<keyword evidence="1" id="KW-1133">Transmembrane helix</keyword>
<reference evidence="4" key="1">
    <citation type="journal article" date="2019" name="Int. J. Syst. Evol. Microbiol.">
        <title>The Global Catalogue of Microorganisms (GCM) 10K type strain sequencing project: providing services to taxonomists for standard genome sequencing and annotation.</title>
        <authorList>
            <consortium name="The Broad Institute Genomics Platform"/>
            <consortium name="The Broad Institute Genome Sequencing Center for Infectious Disease"/>
            <person name="Wu L."/>
            <person name="Ma J."/>
        </authorList>
    </citation>
    <scope>NUCLEOTIDE SEQUENCE [LARGE SCALE GENOMIC DNA]</scope>
    <source>
        <strain evidence="4">KCTC 42498</strain>
    </source>
</reference>
<dbReference type="Pfam" id="PF06724">
    <property type="entry name" value="DUF1206"/>
    <property type="match status" value="3"/>
</dbReference>
<sequence>MDTISSHVPAPPPKWVENFAKVGLTAKGVVYCLVGILAFMAAFELGGGSSQSAGKKGVFQFILEQPFGKWLLGAVALGLACYAIWRFIQGFRDTENEGHDAKGIGKRIRYIFSGLVYGALAYLAANMALGNGGSGGGGESRETLASQLLQQPFGQWLAGIVAVAIIATGLYQIYYGLSDKYKKKVQQVGLKHDIEEKMIRMGKIGYVARGIVWIVIGYMFLQAALQSNPQQAGGSSSAFRFLENSSYGSYLLGAVAIGLVFYGIFMFMRAKYQPINVR</sequence>
<evidence type="ECO:0000313" key="4">
    <source>
        <dbReference type="Proteomes" id="UP001597544"/>
    </source>
</evidence>
<keyword evidence="4" id="KW-1185">Reference proteome</keyword>
<proteinExistence type="predicted"/>
<feature type="domain" description="DUF1206" evidence="2">
    <location>
        <begin position="22"/>
        <end position="92"/>
    </location>
</feature>
<accession>A0ABW5IQM9</accession>